<dbReference type="AlphaFoldDB" id="A0A7W5ZWG0"/>
<dbReference type="PANTHER" id="PTHR32309:SF13">
    <property type="entry name" value="FERRIC ENTEROBACTIN TRANSPORT PROTEIN FEPE"/>
    <property type="match status" value="1"/>
</dbReference>
<organism evidence="3 4">
    <name type="scientific">Novosphingobium hassiacum</name>
    <dbReference type="NCBI Taxonomy" id="173676"/>
    <lineage>
        <taxon>Bacteria</taxon>
        <taxon>Pseudomonadati</taxon>
        <taxon>Pseudomonadota</taxon>
        <taxon>Alphaproteobacteria</taxon>
        <taxon>Sphingomonadales</taxon>
        <taxon>Sphingomonadaceae</taxon>
        <taxon>Novosphingobium</taxon>
    </lineage>
</organism>
<name>A0A7W5ZWG0_9SPHN</name>
<keyword evidence="1" id="KW-0175">Coiled coil</keyword>
<keyword evidence="2" id="KW-0472">Membrane</keyword>
<accession>A0A7W5ZWG0</accession>
<dbReference type="InterPro" id="IPR050445">
    <property type="entry name" value="Bact_polysacc_biosynth/exp"/>
</dbReference>
<keyword evidence="4" id="KW-1185">Reference proteome</keyword>
<dbReference type="Proteomes" id="UP000562395">
    <property type="component" value="Unassembled WGS sequence"/>
</dbReference>
<reference evidence="3 4" key="1">
    <citation type="submission" date="2020-08" db="EMBL/GenBank/DDBJ databases">
        <title>Genomic Encyclopedia of Type Strains, Phase IV (KMG-IV): sequencing the most valuable type-strain genomes for metagenomic binning, comparative biology and taxonomic classification.</title>
        <authorList>
            <person name="Goeker M."/>
        </authorList>
    </citation>
    <scope>NUCLEOTIDE SEQUENCE [LARGE SCALE GENOMIC DNA]</scope>
    <source>
        <strain evidence="3 4">DSM 14552</strain>
    </source>
</reference>
<dbReference type="RefSeq" id="WP_183611666.1">
    <property type="nucleotide sequence ID" value="NZ_JACICY010000001.1"/>
</dbReference>
<protein>
    <submittedName>
        <fullName evidence="3">Capsular polysaccharide transport system permease protein</fullName>
    </submittedName>
</protein>
<sequence>MYQRIKQRFQALGPLFVLIVLIPSVCSFIYFGMIASDVYISESRYVVRSPEKSAPSSLGMLLKSGGFTNASDQIFAAQAYLSSRDALHELDKGNAFKKAFSTGDISIFNRFDPLGLDGSFEALYRYYQSRIGVEFDSATSITTLSVRAYDPATARKLNENMLRMAEATVNRLNVRGRQDLIQFAVAEVAQAKDRSRKAALALSAFRNERGIVDPEKQAAIQLQMISKIQDELITARTQLSEIREYAPQSPQVPVLRTRIAGLEEEIRRESGLIAGDRKSLAAATAQYQQLSLEAEFSDRQLAAAMASLQDAQNEARRKQAYVERLAEPNTPDAALEPHRLRGILTTIMMCLVVWGVAAMLIAGVKEHRH</sequence>
<comment type="caution">
    <text evidence="3">The sequence shown here is derived from an EMBL/GenBank/DDBJ whole genome shotgun (WGS) entry which is preliminary data.</text>
</comment>
<feature type="transmembrane region" description="Helical" evidence="2">
    <location>
        <begin position="343"/>
        <end position="364"/>
    </location>
</feature>
<gene>
    <name evidence="3" type="ORF">GGQ88_000657</name>
</gene>
<feature type="coiled-coil region" evidence="1">
    <location>
        <begin position="280"/>
        <end position="314"/>
    </location>
</feature>
<keyword evidence="2" id="KW-1133">Transmembrane helix</keyword>
<dbReference type="GO" id="GO:0005886">
    <property type="term" value="C:plasma membrane"/>
    <property type="evidence" value="ECO:0007669"/>
    <property type="project" value="TreeGrafter"/>
</dbReference>
<dbReference type="GO" id="GO:0004713">
    <property type="term" value="F:protein tyrosine kinase activity"/>
    <property type="evidence" value="ECO:0007669"/>
    <property type="project" value="TreeGrafter"/>
</dbReference>
<dbReference type="PANTHER" id="PTHR32309">
    <property type="entry name" value="TYROSINE-PROTEIN KINASE"/>
    <property type="match status" value="1"/>
</dbReference>
<evidence type="ECO:0000313" key="4">
    <source>
        <dbReference type="Proteomes" id="UP000562395"/>
    </source>
</evidence>
<feature type="transmembrane region" description="Helical" evidence="2">
    <location>
        <begin position="12"/>
        <end position="33"/>
    </location>
</feature>
<evidence type="ECO:0000256" key="2">
    <source>
        <dbReference type="SAM" id="Phobius"/>
    </source>
</evidence>
<proteinExistence type="predicted"/>
<evidence type="ECO:0000256" key="1">
    <source>
        <dbReference type="SAM" id="Coils"/>
    </source>
</evidence>
<keyword evidence="2" id="KW-0812">Transmembrane</keyword>
<evidence type="ECO:0000313" key="3">
    <source>
        <dbReference type="EMBL" id="MBB3859417.1"/>
    </source>
</evidence>
<dbReference type="EMBL" id="JACICY010000001">
    <property type="protein sequence ID" value="MBB3859417.1"/>
    <property type="molecule type" value="Genomic_DNA"/>
</dbReference>